<dbReference type="Proteomes" id="UP000237104">
    <property type="component" value="Unassembled WGS sequence"/>
</dbReference>
<dbReference type="OrthoDB" id="9771846at2"/>
<dbReference type="AlphaFoldDB" id="A0A2S3ZM29"/>
<comment type="caution">
    <text evidence="6">The sequence shown here is derived from an EMBL/GenBank/DDBJ whole genome shotgun (WGS) entry which is preliminary data.</text>
</comment>
<dbReference type="PANTHER" id="PTHR43179">
    <property type="entry name" value="RHAMNOSYLTRANSFERASE WBBL"/>
    <property type="match status" value="1"/>
</dbReference>
<organism evidence="6 7">
    <name type="scientific">Cryobacterium zongtaii</name>
    <dbReference type="NCBI Taxonomy" id="1259217"/>
    <lineage>
        <taxon>Bacteria</taxon>
        <taxon>Bacillati</taxon>
        <taxon>Actinomycetota</taxon>
        <taxon>Actinomycetes</taxon>
        <taxon>Micrococcales</taxon>
        <taxon>Microbacteriaceae</taxon>
        <taxon>Cryobacterium</taxon>
    </lineage>
</organism>
<evidence type="ECO:0000256" key="1">
    <source>
        <dbReference type="ARBA" id="ARBA00004776"/>
    </source>
</evidence>
<dbReference type="EMBL" id="PPXF01000019">
    <property type="protein sequence ID" value="POH69724.1"/>
    <property type="molecule type" value="Genomic_DNA"/>
</dbReference>
<evidence type="ECO:0000313" key="6">
    <source>
        <dbReference type="EMBL" id="POH69724.1"/>
    </source>
</evidence>
<accession>A0A2S3ZM29</accession>
<sequence>MSAVSESSQGLDRTERPWCSLITVTYNSRAALQEFWGAQQLIPDGVEWIVVDNCSTDGSAELARKLGATVVIERETNSGFSASNNVGLAAASGDFIGFVNPDIRVEYSDLRELQSVAISEKALVGPQLKNSDGSLQPNGRGFPLLVDKIRNRLGRQTALEGRYLLYAADNGNRKVCWLMGAAVFGERSVVEAISGWDSHFFLYYEDKDICLRAWNAGFPVVLTAAVQWTHGWARETTKVSATPWKRELASMAKFYRRYPEFLFGLSLAARKHRQMSREVFGSI</sequence>
<dbReference type="GO" id="GO:0016757">
    <property type="term" value="F:glycosyltransferase activity"/>
    <property type="evidence" value="ECO:0007669"/>
    <property type="project" value="UniProtKB-KW"/>
</dbReference>
<name>A0A2S3ZM29_9MICO</name>
<dbReference type="Pfam" id="PF00535">
    <property type="entry name" value="Glycos_transf_2"/>
    <property type="match status" value="1"/>
</dbReference>
<keyword evidence="4 6" id="KW-0808">Transferase</keyword>
<comment type="pathway">
    <text evidence="1">Cell wall biogenesis; cell wall polysaccharide biosynthesis.</text>
</comment>
<evidence type="ECO:0000313" key="7">
    <source>
        <dbReference type="Proteomes" id="UP000237104"/>
    </source>
</evidence>
<evidence type="ECO:0000256" key="2">
    <source>
        <dbReference type="ARBA" id="ARBA00006739"/>
    </source>
</evidence>
<dbReference type="SUPFAM" id="SSF53448">
    <property type="entry name" value="Nucleotide-diphospho-sugar transferases"/>
    <property type="match status" value="1"/>
</dbReference>
<evidence type="ECO:0000259" key="5">
    <source>
        <dbReference type="Pfam" id="PF00535"/>
    </source>
</evidence>
<dbReference type="InterPro" id="IPR001173">
    <property type="entry name" value="Glyco_trans_2-like"/>
</dbReference>
<dbReference type="InterPro" id="IPR029044">
    <property type="entry name" value="Nucleotide-diphossugar_trans"/>
</dbReference>
<evidence type="ECO:0000256" key="3">
    <source>
        <dbReference type="ARBA" id="ARBA00022676"/>
    </source>
</evidence>
<proteinExistence type="inferred from homology"/>
<gene>
    <name evidence="6" type="ORF">C3B59_05105</name>
</gene>
<reference evidence="6 7" key="1">
    <citation type="submission" date="2018-01" db="EMBL/GenBank/DDBJ databases">
        <title>Cryobacterium sp. nov., from glaciers in China.</title>
        <authorList>
            <person name="Liu Q."/>
            <person name="Xin Y.-H."/>
        </authorList>
    </citation>
    <scope>NUCLEOTIDE SEQUENCE [LARGE SCALE GENOMIC DNA]</scope>
    <source>
        <strain evidence="6 7">TMB1-8</strain>
    </source>
</reference>
<comment type="similarity">
    <text evidence="2">Belongs to the glycosyltransferase 2 family.</text>
</comment>
<protein>
    <submittedName>
        <fullName evidence="6">Glycosyl transferase family 2</fullName>
    </submittedName>
</protein>
<feature type="domain" description="Glycosyltransferase 2-like" evidence="5">
    <location>
        <begin position="20"/>
        <end position="140"/>
    </location>
</feature>
<dbReference type="Gene3D" id="3.90.550.10">
    <property type="entry name" value="Spore Coat Polysaccharide Biosynthesis Protein SpsA, Chain A"/>
    <property type="match status" value="1"/>
</dbReference>
<dbReference type="PANTHER" id="PTHR43179:SF12">
    <property type="entry name" value="GALACTOFURANOSYLTRANSFERASE GLFT2"/>
    <property type="match status" value="1"/>
</dbReference>
<evidence type="ECO:0000256" key="4">
    <source>
        <dbReference type="ARBA" id="ARBA00022679"/>
    </source>
</evidence>
<keyword evidence="3" id="KW-0328">Glycosyltransferase</keyword>